<protein>
    <submittedName>
        <fullName evidence="1">Uncharacterized protein</fullName>
    </submittedName>
</protein>
<gene>
    <name evidence="1" type="ORF">OCBIM_22019576mg</name>
</gene>
<accession>A0A0L8H9C6</accession>
<feature type="non-terminal residue" evidence="1">
    <location>
        <position position="1"/>
    </location>
</feature>
<name>A0A0L8H9C6_OCTBM</name>
<sequence length="131" mass="15011">EVLTKYNISGIEAILIKIQLRWSGHLSRMTDIRIPKQLLFGQFTTGRFEQCRLHHRDQLRASMKARWQNAAPLNGNFTCHCGFVVLSHAVHSRKHKVNDPQVLKQTESSPCSICQQFYKAPEGSRETHSSP</sequence>
<proteinExistence type="predicted"/>
<organism evidence="1">
    <name type="scientific">Octopus bimaculoides</name>
    <name type="common">California two-spotted octopus</name>
    <dbReference type="NCBI Taxonomy" id="37653"/>
    <lineage>
        <taxon>Eukaryota</taxon>
        <taxon>Metazoa</taxon>
        <taxon>Spiralia</taxon>
        <taxon>Lophotrochozoa</taxon>
        <taxon>Mollusca</taxon>
        <taxon>Cephalopoda</taxon>
        <taxon>Coleoidea</taxon>
        <taxon>Octopodiformes</taxon>
        <taxon>Octopoda</taxon>
        <taxon>Incirrata</taxon>
        <taxon>Octopodidae</taxon>
        <taxon>Octopus</taxon>
    </lineage>
</organism>
<reference evidence="1" key="1">
    <citation type="submission" date="2015-07" db="EMBL/GenBank/DDBJ databases">
        <title>MeaNS - Measles Nucleotide Surveillance Program.</title>
        <authorList>
            <person name="Tran T."/>
            <person name="Druce J."/>
        </authorList>
    </citation>
    <scope>NUCLEOTIDE SEQUENCE</scope>
    <source>
        <strain evidence="1">UCB-OBI-ISO-001</strain>
        <tissue evidence="1">Gonad</tissue>
    </source>
</reference>
<dbReference type="AlphaFoldDB" id="A0A0L8H9C6"/>
<dbReference type="EMBL" id="KQ418788">
    <property type="protein sequence ID" value="KOF85898.1"/>
    <property type="molecule type" value="Genomic_DNA"/>
</dbReference>
<evidence type="ECO:0000313" key="1">
    <source>
        <dbReference type="EMBL" id="KOF85898.1"/>
    </source>
</evidence>